<gene>
    <name evidence="2" type="primary">LOC142177191</name>
</gene>
<accession>A0AC58TWZ9</accession>
<organism evidence="1 2">
    <name type="scientific">Nicotiana tabacum</name>
    <name type="common">Common tobacco</name>
    <dbReference type="NCBI Taxonomy" id="4097"/>
    <lineage>
        <taxon>Eukaryota</taxon>
        <taxon>Viridiplantae</taxon>
        <taxon>Streptophyta</taxon>
        <taxon>Embryophyta</taxon>
        <taxon>Tracheophyta</taxon>
        <taxon>Spermatophyta</taxon>
        <taxon>Magnoliopsida</taxon>
        <taxon>eudicotyledons</taxon>
        <taxon>Gunneridae</taxon>
        <taxon>Pentapetalae</taxon>
        <taxon>asterids</taxon>
        <taxon>lamiids</taxon>
        <taxon>Solanales</taxon>
        <taxon>Solanaceae</taxon>
        <taxon>Nicotianoideae</taxon>
        <taxon>Nicotianeae</taxon>
        <taxon>Nicotiana</taxon>
    </lineage>
</organism>
<keyword evidence="1" id="KW-1185">Reference proteome</keyword>
<reference evidence="2" key="2">
    <citation type="submission" date="2025-08" db="UniProtKB">
        <authorList>
            <consortium name="RefSeq"/>
        </authorList>
    </citation>
    <scope>IDENTIFICATION</scope>
    <source>
        <tissue evidence="2">Leaf</tissue>
    </source>
</reference>
<sequence>MWRLQQKLKIPSRRLTQWSKEEIGNVFDQVIDWETNMQHHEKQDLNNNTDIYREALNKGHVEYVKWMGMQDALLKQKSKDKWFENRDSNASYFHSLIRDRRRKLQLHRIMNHRNRWVEDDENIGKATIHHFQNLFNFSHQFRDQDILNCIPQCITEKDNIYLTTIPDMKEITEVVFNMSASNSTGPDGYNVTFFHKCWDIIKDDIKEFVQDFFSGKSLSLKWNLQPIC</sequence>
<evidence type="ECO:0000313" key="2">
    <source>
        <dbReference type="RefSeq" id="XP_075101759.1"/>
    </source>
</evidence>
<evidence type="ECO:0000313" key="1">
    <source>
        <dbReference type="Proteomes" id="UP000790787"/>
    </source>
</evidence>
<dbReference type="RefSeq" id="XP_075101759.1">
    <property type="nucleotide sequence ID" value="XM_075245658.1"/>
</dbReference>
<reference evidence="1" key="1">
    <citation type="journal article" date="2014" name="Nat. Commun.">
        <title>The tobacco genome sequence and its comparison with those of tomato and potato.</title>
        <authorList>
            <person name="Sierro N."/>
            <person name="Battey J.N."/>
            <person name="Ouadi S."/>
            <person name="Bakaher N."/>
            <person name="Bovet L."/>
            <person name="Willig A."/>
            <person name="Goepfert S."/>
            <person name="Peitsch M.C."/>
            <person name="Ivanov N.V."/>
        </authorList>
    </citation>
    <scope>NUCLEOTIDE SEQUENCE [LARGE SCALE GENOMIC DNA]</scope>
</reference>
<name>A0AC58TWZ9_TOBAC</name>
<protein>
    <submittedName>
        <fullName evidence="2">Uncharacterized protein LOC142177191</fullName>
    </submittedName>
</protein>
<proteinExistence type="predicted"/>
<dbReference type="Proteomes" id="UP000790787">
    <property type="component" value="Chromosome 23"/>
</dbReference>